<dbReference type="Proteomes" id="UP000179013">
    <property type="component" value="Unassembled WGS sequence"/>
</dbReference>
<dbReference type="AlphaFoldDB" id="A0A1F7XC37"/>
<protein>
    <submittedName>
        <fullName evidence="1">Uncharacterized protein</fullName>
    </submittedName>
</protein>
<dbReference type="EMBL" id="MGFU01000033">
    <property type="protein sequence ID" value="OGM12566.1"/>
    <property type="molecule type" value="Genomic_DNA"/>
</dbReference>
<comment type="caution">
    <text evidence="1">The sequence shown here is derived from an EMBL/GenBank/DDBJ whole genome shotgun (WGS) entry which is preliminary data.</text>
</comment>
<proteinExistence type="predicted"/>
<organism evidence="1 2">
    <name type="scientific">Candidatus Woesebacteria bacterium RBG_16_39_8b</name>
    <dbReference type="NCBI Taxonomy" id="1802482"/>
    <lineage>
        <taxon>Bacteria</taxon>
        <taxon>Candidatus Woeseibacteriota</taxon>
    </lineage>
</organism>
<accession>A0A1F7XC37</accession>
<name>A0A1F7XC37_9BACT</name>
<evidence type="ECO:0000313" key="1">
    <source>
        <dbReference type="EMBL" id="OGM12566.1"/>
    </source>
</evidence>
<gene>
    <name evidence="1" type="ORF">A2V80_00885</name>
</gene>
<sequence length="123" mass="13260">MRYLLTLVGTAKKASKSVVSRGKGGILIESFGQSVAISDQPPTILVGEKPEGVWTMSKKGFLKALSSDMKRAAIDGVGLSPMKGPNCQCGHQANEHRSRLNLAILAKDCKVKDCRCKLYRPVS</sequence>
<evidence type="ECO:0000313" key="2">
    <source>
        <dbReference type="Proteomes" id="UP000179013"/>
    </source>
</evidence>
<reference evidence="1 2" key="1">
    <citation type="journal article" date="2016" name="Nat. Commun.">
        <title>Thousands of microbial genomes shed light on interconnected biogeochemical processes in an aquifer system.</title>
        <authorList>
            <person name="Anantharaman K."/>
            <person name="Brown C.T."/>
            <person name="Hug L.A."/>
            <person name="Sharon I."/>
            <person name="Castelle C.J."/>
            <person name="Probst A.J."/>
            <person name="Thomas B.C."/>
            <person name="Singh A."/>
            <person name="Wilkins M.J."/>
            <person name="Karaoz U."/>
            <person name="Brodie E.L."/>
            <person name="Williams K.H."/>
            <person name="Hubbard S.S."/>
            <person name="Banfield J.F."/>
        </authorList>
    </citation>
    <scope>NUCLEOTIDE SEQUENCE [LARGE SCALE GENOMIC DNA]</scope>
</reference>